<dbReference type="AlphaFoldDB" id="A0A212U6C2"/>
<dbReference type="Proteomes" id="UP000198122">
    <property type="component" value="Unassembled WGS sequence"/>
</dbReference>
<name>A0A212U6C2_9MICO</name>
<accession>A0A212U6C2</accession>
<evidence type="ECO:0000313" key="1">
    <source>
        <dbReference type="EMBL" id="SNC73815.1"/>
    </source>
</evidence>
<dbReference type="Gene3D" id="3.40.50.300">
    <property type="entry name" value="P-loop containing nucleotide triphosphate hydrolases"/>
    <property type="match status" value="1"/>
</dbReference>
<proteinExistence type="predicted"/>
<evidence type="ECO:0000313" key="2">
    <source>
        <dbReference type="Proteomes" id="UP000198122"/>
    </source>
</evidence>
<dbReference type="RefSeq" id="WP_143469621.1">
    <property type="nucleotide sequence ID" value="NZ_FYEZ01000003.1"/>
</dbReference>
<reference evidence="1 2" key="1">
    <citation type="submission" date="2017-06" db="EMBL/GenBank/DDBJ databases">
        <authorList>
            <person name="Kim H.J."/>
            <person name="Triplett B.A."/>
        </authorList>
    </citation>
    <scope>NUCLEOTIDE SEQUENCE [LARGE SCALE GENOMIC DNA]</scope>
    <source>
        <strain evidence="1 2">DSM 22179</strain>
    </source>
</reference>
<gene>
    <name evidence="1" type="ORF">SAMN05445756_2158</name>
</gene>
<dbReference type="OrthoDB" id="3252838at2"/>
<protein>
    <submittedName>
        <fullName evidence="1">Cellulose biosynthesis protein BcsQ</fullName>
    </submittedName>
</protein>
<dbReference type="SUPFAM" id="SSF52540">
    <property type="entry name" value="P-loop containing nucleoside triphosphate hydrolases"/>
    <property type="match status" value="1"/>
</dbReference>
<sequence>MTAHVIGLTGATGGLGVSTLAAATAHLGGASGLHTVAVDSSRWGVGLAVGLAMEGQPGLRWEDLLATDGDLPGAELLAALPRVGQVGLLCREPAGAAAWARVPRSVEHHARRALAQEAELVVVDLPPLGSGDFLGWASACHEVHVLVGGGLGPVAVAPALGEGLRSVLGRTGVVVRGRQVGARVVEAVEAASGHPVSAVLPDDPAVSRCEERGEPVGSRPGPVRDLAQQLLTGAVEVAA</sequence>
<dbReference type="EMBL" id="FYEZ01000003">
    <property type="protein sequence ID" value="SNC73815.1"/>
    <property type="molecule type" value="Genomic_DNA"/>
</dbReference>
<organism evidence="1 2">
    <name type="scientific">Kytococcus aerolatus</name>
    <dbReference type="NCBI Taxonomy" id="592308"/>
    <lineage>
        <taxon>Bacteria</taxon>
        <taxon>Bacillati</taxon>
        <taxon>Actinomycetota</taxon>
        <taxon>Actinomycetes</taxon>
        <taxon>Micrococcales</taxon>
        <taxon>Kytococcaceae</taxon>
        <taxon>Kytococcus</taxon>
    </lineage>
</organism>
<dbReference type="InterPro" id="IPR027417">
    <property type="entry name" value="P-loop_NTPase"/>
</dbReference>
<keyword evidence="2" id="KW-1185">Reference proteome</keyword>